<reference evidence="2 3" key="1">
    <citation type="submission" date="2016-07" db="EMBL/GenBank/DDBJ databases">
        <title>Pervasive Adenine N6-methylation of Active Genes in Fungi.</title>
        <authorList>
            <consortium name="DOE Joint Genome Institute"/>
            <person name="Mondo S.J."/>
            <person name="Dannebaum R.O."/>
            <person name="Kuo R.C."/>
            <person name="Labutti K."/>
            <person name="Haridas S."/>
            <person name="Kuo A."/>
            <person name="Salamov A."/>
            <person name="Ahrendt S.R."/>
            <person name="Lipzen A."/>
            <person name="Sullivan W."/>
            <person name="Andreopoulos W.B."/>
            <person name="Clum A."/>
            <person name="Lindquist E."/>
            <person name="Daum C."/>
            <person name="Ramamoorthy G.K."/>
            <person name="Gryganskyi A."/>
            <person name="Culley D."/>
            <person name="Magnuson J.K."/>
            <person name="James T.Y."/>
            <person name="O'Malley M.A."/>
            <person name="Stajich J.E."/>
            <person name="Spatafora J.W."/>
            <person name="Visel A."/>
            <person name="Grigoriev I.V."/>
        </authorList>
    </citation>
    <scope>NUCLEOTIDE SEQUENCE [LARGE SCALE GENOMIC DNA]</scope>
    <source>
        <strain evidence="2 3">CBS 931.73</strain>
    </source>
</reference>
<dbReference type="InParanoid" id="A0A1Y1YYU6"/>
<evidence type="ECO:0008006" key="4">
    <source>
        <dbReference type="Google" id="ProtNLM"/>
    </source>
</evidence>
<keyword evidence="3" id="KW-1185">Reference proteome</keyword>
<feature type="region of interest" description="Disordered" evidence="1">
    <location>
        <begin position="138"/>
        <end position="158"/>
    </location>
</feature>
<dbReference type="EMBL" id="MCFE01000050">
    <property type="protein sequence ID" value="ORY03116.1"/>
    <property type="molecule type" value="Genomic_DNA"/>
</dbReference>
<dbReference type="AlphaFoldDB" id="A0A1Y1YYU6"/>
<dbReference type="OrthoDB" id="2676415at2759"/>
<evidence type="ECO:0000313" key="2">
    <source>
        <dbReference type="EMBL" id="ORY03116.1"/>
    </source>
</evidence>
<protein>
    <recommendedName>
        <fullName evidence="4">DDE-1 domain-containing protein</fullName>
    </recommendedName>
</protein>
<sequence>MTITPMKSGILRDFRARFKHSIVSRLAQLAAMDCTQSIIRLDLIDALMLVTQSWHGLSTAVIQDSWNVTKIVSQQQGSSRSVLQLPSMDSISVDTQAILDRLKCVAPATYAAFLALPECPETSNQQCPLILDNHHVVSEPHDSSATSNADSEDPAALQTTTQSFQHAINTCGLNPARDIGQQRLYSDQEAREAIRNLCLYFCYRTHSDAGARLMLEAEKLLEEELRNTRTSEPESTEQP</sequence>
<organism evidence="2 3">
    <name type="scientific">Basidiobolus meristosporus CBS 931.73</name>
    <dbReference type="NCBI Taxonomy" id="1314790"/>
    <lineage>
        <taxon>Eukaryota</taxon>
        <taxon>Fungi</taxon>
        <taxon>Fungi incertae sedis</taxon>
        <taxon>Zoopagomycota</taxon>
        <taxon>Entomophthoromycotina</taxon>
        <taxon>Basidiobolomycetes</taxon>
        <taxon>Basidiobolales</taxon>
        <taxon>Basidiobolaceae</taxon>
        <taxon>Basidiobolus</taxon>
    </lineage>
</organism>
<gene>
    <name evidence="2" type="ORF">K493DRAFT_75415</name>
</gene>
<dbReference type="Proteomes" id="UP000193498">
    <property type="component" value="Unassembled WGS sequence"/>
</dbReference>
<name>A0A1Y1YYU6_9FUNG</name>
<evidence type="ECO:0000313" key="3">
    <source>
        <dbReference type="Proteomes" id="UP000193498"/>
    </source>
</evidence>
<proteinExistence type="predicted"/>
<comment type="caution">
    <text evidence="2">The sequence shown here is derived from an EMBL/GenBank/DDBJ whole genome shotgun (WGS) entry which is preliminary data.</text>
</comment>
<accession>A0A1Y1YYU6</accession>
<evidence type="ECO:0000256" key="1">
    <source>
        <dbReference type="SAM" id="MobiDB-lite"/>
    </source>
</evidence>